<feature type="transmembrane region" description="Helical" evidence="7">
    <location>
        <begin position="360"/>
        <end position="382"/>
    </location>
</feature>
<protein>
    <submittedName>
        <fullName evidence="9">Efflux protein</fullName>
    </submittedName>
</protein>
<keyword evidence="6 7" id="KW-0472">Membrane</keyword>
<keyword evidence="4 7" id="KW-0812">Transmembrane</keyword>
<evidence type="ECO:0000259" key="8">
    <source>
        <dbReference type="PROSITE" id="PS50850"/>
    </source>
</evidence>
<reference evidence="9 10" key="1">
    <citation type="submission" date="2016-04" db="EMBL/GenBank/DDBJ databases">
        <authorList>
            <consortium name="Pathogen Informatics"/>
        </authorList>
    </citation>
    <scope>NUCLEOTIDE SEQUENCE [LARGE SCALE GENOMIC DNA]</scope>
    <source>
        <strain evidence="9 10">H044680328</strain>
    </source>
</reference>
<dbReference type="GeneID" id="56591400"/>
<sequence>MGSPQAADNAPALNRQAIAAVMLGTVVVALDTSLTSTALPAIARGMDVSPARMIWIINGYFLAVVAALLPLAALGEILGHRRIYMAGLAVFLLGSAACALMESLPALIFGRALVGIGAAAVSATTPALIKAMYPPAQLSRGLGLYAMIVGLAVALGPTAASAILAIATWPWLFISNALIALTSILLAGKGVPATARSARPFDALSAGLCALMFGCVLFAIGSGAHLGWRAVLISAAVALLLGLCLRRREAGQPAPILAFDLFRRPLFTLSAATSVCAFTIQGLVIVVLPFLFQFKLGYSQVQSGLLITPWPATLALMTLVAAPLSNRIAPGALGGVGLAILCLGLITLALMPAIADPYAISWRLVLCGIGFGLFQSPNMVALMSSAPKERSGSAGGILATSRLLGQSLGAAAVAFCLTAWPEGGITYTLWVGAAVAVLGGGVSLARLAPSVRRA</sequence>
<feature type="transmembrane region" description="Helical" evidence="7">
    <location>
        <begin position="108"/>
        <end position="129"/>
    </location>
</feature>
<evidence type="ECO:0000313" key="9">
    <source>
        <dbReference type="EMBL" id="SAI68517.1"/>
    </source>
</evidence>
<name>A0A157SDL7_9BORD</name>
<keyword evidence="2" id="KW-0813">Transport</keyword>
<feature type="transmembrane region" description="Helical" evidence="7">
    <location>
        <begin position="83"/>
        <end position="102"/>
    </location>
</feature>
<evidence type="ECO:0000313" key="10">
    <source>
        <dbReference type="Proteomes" id="UP000076825"/>
    </source>
</evidence>
<feature type="transmembrane region" description="Helical" evidence="7">
    <location>
        <begin position="331"/>
        <end position="354"/>
    </location>
</feature>
<dbReference type="KEGG" id="btrm:SAMEA390648701307"/>
<feature type="transmembrane region" description="Helical" evidence="7">
    <location>
        <begin position="427"/>
        <end position="448"/>
    </location>
</feature>
<evidence type="ECO:0000256" key="4">
    <source>
        <dbReference type="ARBA" id="ARBA00022692"/>
    </source>
</evidence>
<dbReference type="PATRIC" id="fig|123899.6.peg.1283"/>
<evidence type="ECO:0000256" key="3">
    <source>
        <dbReference type="ARBA" id="ARBA00022475"/>
    </source>
</evidence>
<evidence type="ECO:0000256" key="7">
    <source>
        <dbReference type="SAM" id="Phobius"/>
    </source>
</evidence>
<keyword evidence="3" id="KW-1003">Cell membrane</keyword>
<feature type="transmembrane region" description="Helical" evidence="7">
    <location>
        <begin position="169"/>
        <end position="188"/>
    </location>
</feature>
<dbReference type="eggNOG" id="COG0477">
    <property type="taxonomic scope" value="Bacteria"/>
</dbReference>
<keyword evidence="5 7" id="KW-1133">Transmembrane helix</keyword>
<evidence type="ECO:0000256" key="6">
    <source>
        <dbReference type="ARBA" id="ARBA00023136"/>
    </source>
</evidence>
<accession>A0A157SDL7</accession>
<evidence type="ECO:0000256" key="5">
    <source>
        <dbReference type="ARBA" id="ARBA00022989"/>
    </source>
</evidence>
<feature type="transmembrane region" description="Helical" evidence="7">
    <location>
        <begin position="403"/>
        <end position="421"/>
    </location>
</feature>
<dbReference type="CDD" id="cd17321">
    <property type="entry name" value="MFS_MMR_MDR_like"/>
    <property type="match status" value="1"/>
</dbReference>
<dbReference type="PANTHER" id="PTHR42718">
    <property type="entry name" value="MAJOR FACILITATOR SUPERFAMILY MULTIDRUG TRANSPORTER MFSC"/>
    <property type="match status" value="1"/>
</dbReference>
<feature type="transmembrane region" description="Helical" evidence="7">
    <location>
        <begin position="200"/>
        <end position="220"/>
    </location>
</feature>
<feature type="transmembrane region" description="Helical" evidence="7">
    <location>
        <begin position="304"/>
        <end position="324"/>
    </location>
</feature>
<organism evidence="9 10">
    <name type="scientific">Bordetella trematum</name>
    <dbReference type="NCBI Taxonomy" id="123899"/>
    <lineage>
        <taxon>Bacteria</taxon>
        <taxon>Pseudomonadati</taxon>
        <taxon>Pseudomonadota</taxon>
        <taxon>Betaproteobacteria</taxon>
        <taxon>Burkholderiales</taxon>
        <taxon>Alcaligenaceae</taxon>
        <taxon>Bordetella</taxon>
    </lineage>
</organism>
<dbReference type="GO" id="GO:0005886">
    <property type="term" value="C:plasma membrane"/>
    <property type="evidence" value="ECO:0007669"/>
    <property type="project" value="UniProtKB-SubCell"/>
</dbReference>
<dbReference type="Pfam" id="PF07690">
    <property type="entry name" value="MFS_1"/>
    <property type="match status" value="2"/>
</dbReference>
<dbReference type="InterPro" id="IPR036259">
    <property type="entry name" value="MFS_trans_sf"/>
</dbReference>
<dbReference type="PROSITE" id="PS50850">
    <property type="entry name" value="MFS"/>
    <property type="match status" value="1"/>
</dbReference>
<dbReference type="InterPro" id="IPR011701">
    <property type="entry name" value="MFS"/>
</dbReference>
<feature type="transmembrane region" description="Helical" evidence="7">
    <location>
        <begin position="141"/>
        <end position="163"/>
    </location>
</feature>
<dbReference type="PANTHER" id="PTHR42718:SF46">
    <property type="entry name" value="BLR6921 PROTEIN"/>
    <property type="match status" value="1"/>
</dbReference>
<feature type="transmembrane region" description="Helical" evidence="7">
    <location>
        <begin position="226"/>
        <end position="245"/>
    </location>
</feature>
<dbReference type="STRING" id="123899.SAMEA3906487_01307"/>
<feature type="domain" description="Major facilitator superfamily (MFS) profile" evidence="8">
    <location>
        <begin position="17"/>
        <end position="451"/>
    </location>
</feature>
<evidence type="ECO:0000256" key="1">
    <source>
        <dbReference type="ARBA" id="ARBA00004651"/>
    </source>
</evidence>
<keyword evidence="10" id="KW-1185">Reference proteome</keyword>
<dbReference type="InterPro" id="IPR020846">
    <property type="entry name" value="MFS_dom"/>
</dbReference>
<comment type="subcellular location">
    <subcellularLocation>
        <location evidence="1">Cell membrane</location>
        <topology evidence="1">Multi-pass membrane protein</topology>
    </subcellularLocation>
</comment>
<feature type="transmembrane region" description="Helical" evidence="7">
    <location>
        <begin position="50"/>
        <end position="71"/>
    </location>
</feature>
<dbReference type="OrthoDB" id="9807274at2"/>
<gene>
    <name evidence="9" type="primary">stp_1</name>
    <name evidence="9" type="ORF">SAMEA3906487_01307</name>
</gene>
<dbReference type="SUPFAM" id="SSF103473">
    <property type="entry name" value="MFS general substrate transporter"/>
    <property type="match status" value="1"/>
</dbReference>
<dbReference type="RefSeq" id="WP_063491699.1">
    <property type="nucleotide sequence ID" value="NZ_CP016340.1"/>
</dbReference>
<dbReference type="Gene3D" id="1.20.1250.20">
    <property type="entry name" value="MFS general substrate transporter like domains"/>
    <property type="match status" value="1"/>
</dbReference>
<dbReference type="Gene3D" id="1.20.1720.10">
    <property type="entry name" value="Multidrug resistance protein D"/>
    <property type="match status" value="1"/>
</dbReference>
<feature type="transmembrane region" description="Helical" evidence="7">
    <location>
        <begin position="266"/>
        <end position="292"/>
    </location>
</feature>
<dbReference type="Proteomes" id="UP000076825">
    <property type="component" value="Chromosome 1"/>
</dbReference>
<evidence type="ECO:0000256" key="2">
    <source>
        <dbReference type="ARBA" id="ARBA00022448"/>
    </source>
</evidence>
<dbReference type="EMBL" id="LT546645">
    <property type="protein sequence ID" value="SAI68517.1"/>
    <property type="molecule type" value="Genomic_DNA"/>
</dbReference>
<proteinExistence type="predicted"/>
<dbReference type="AlphaFoldDB" id="A0A157SDL7"/>
<dbReference type="GO" id="GO:0022857">
    <property type="term" value="F:transmembrane transporter activity"/>
    <property type="evidence" value="ECO:0007669"/>
    <property type="project" value="InterPro"/>
</dbReference>